<dbReference type="EMBL" id="JAVRRD010000012">
    <property type="protein sequence ID" value="KAK5053126.1"/>
    <property type="molecule type" value="Genomic_DNA"/>
</dbReference>
<sequence>MAERDFSHLSDVMGSLPMLKRYIVICLAFELDDYQTTATDVETALKDALTRLASAFPFLTGQVVMEGRREGHSGRPKIIPLQPTISLHSKDLRHDPEFPSMQQMRQAQYPISMLNAEVLSPAIAVSWSSEGFENTAPVFMLQTNFVRGGLILTVAGNHMTMDMTGLGMVISLLSKACLAEQFSEEEIQQGNRSRGDAVPLLGEDYEPGPELDDAYMKPRATEEKNNPSPTSEPTTTFSLPHPPPKWVYFNFGASALSTLKRQASNQTITPYISTDDAVGALCWQGISRARALRLGDQVRTVFARPISARKYLGLQGLYIGHMVDMVYSTATDVHAHPLGPTAGRLRSLLLEDAKITQHVRAFATMLDRLDDKSVLVNGACLDPQRDIVLSSYANIRCCELSFGPVLGRPDAARRPSMPPWPSLCYLMPKSRAGDIAVALCLSEVDIAALRSDKAFTEFAEYVG</sequence>
<feature type="compositionally biased region" description="Acidic residues" evidence="3">
    <location>
        <begin position="203"/>
        <end position="213"/>
    </location>
</feature>
<keyword evidence="2" id="KW-0012">Acyltransferase</keyword>
<dbReference type="GO" id="GO:0016746">
    <property type="term" value="F:acyltransferase activity"/>
    <property type="evidence" value="ECO:0007669"/>
    <property type="project" value="UniProtKB-KW"/>
</dbReference>
<feature type="region of interest" description="Disordered" evidence="3">
    <location>
        <begin position="220"/>
        <end position="239"/>
    </location>
</feature>
<feature type="region of interest" description="Disordered" evidence="3">
    <location>
        <begin position="185"/>
        <end position="213"/>
    </location>
</feature>
<keyword evidence="6" id="KW-1185">Reference proteome</keyword>
<accession>A0AAV9NAG5</accession>
<dbReference type="PANTHER" id="PTHR31896">
    <property type="entry name" value="FAMILY REGULATORY PROTEIN, PUTATIVE (AFU_ORTHOLOGUE AFUA_3G14730)-RELATED"/>
    <property type="match status" value="1"/>
</dbReference>
<reference evidence="5 6" key="1">
    <citation type="submission" date="2023-08" db="EMBL/GenBank/DDBJ databases">
        <title>Black Yeasts Isolated from many extreme environments.</title>
        <authorList>
            <person name="Coleine C."/>
            <person name="Stajich J.E."/>
            <person name="Selbmann L."/>
        </authorList>
    </citation>
    <scope>NUCLEOTIDE SEQUENCE [LARGE SCALE GENOMIC DNA]</scope>
    <source>
        <strain evidence="5 6">CCFEE 5792</strain>
    </source>
</reference>
<proteinExistence type="predicted"/>
<dbReference type="Pfam" id="PF22664">
    <property type="entry name" value="TRI-like_N"/>
    <property type="match status" value="1"/>
</dbReference>
<feature type="compositionally biased region" description="Low complexity" evidence="3">
    <location>
        <begin position="227"/>
        <end position="239"/>
    </location>
</feature>
<protein>
    <recommendedName>
        <fullName evidence="4">Trichothecene 3-O-acetyltransferase-like N-terminal domain-containing protein</fullName>
    </recommendedName>
</protein>
<dbReference type="RefSeq" id="XP_064706568.1">
    <property type="nucleotide sequence ID" value="XM_064845714.1"/>
</dbReference>
<dbReference type="AlphaFoldDB" id="A0AAV9NAG5"/>
<dbReference type="InterPro" id="IPR054710">
    <property type="entry name" value="Tri101-like_N"/>
</dbReference>
<name>A0AAV9NAG5_9EURO</name>
<dbReference type="InterPro" id="IPR051283">
    <property type="entry name" value="Sec_Metabolite_Acyltrans"/>
</dbReference>
<feature type="domain" description="Trichothecene 3-O-acetyltransferase-like N-terminal" evidence="4">
    <location>
        <begin position="22"/>
        <end position="177"/>
    </location>
</feature>
<keyword evidence="1" id="KW-0808">Transferase</keyword>
<dbReference type="PANTHER" id="PTHR31896:SF64">
    <property type="entry name" value="TRICHOTHECENE 3-O-ACETYLTRANSFERASE"/>
    <property type="match status" value="1"/>
</dbReference>
<evidence type="ECO:0000313" key="5">
    <source>
        <dbReference type="EMBL" id="KAK5053126.1"/>
    </source>
</evidence>
<evidence type="ECO:0000256" key="1">
    <source>
        <dbReference type="ARBA" id="ARBA00022679"/>
    </source>
</evidence>
<evidence type="ECO:0000256" key="2">
    <source>
        <dbReference type="ARBA" id="ARBA00023315"/>
    </source>
</evidence>
<dbReference type="GeneID" id="89970312"/>
<dbReference type="Proteomes" id="UP001358417">
    <property type="component" value="Unassembled WGS sequence"/>
</dbReference>
<evidence type="ECO:0000259" key="4">
    <source>
        <dbReference type="Pfam" id="PF22664"/>
    </source>
</evidence>
<gene>
    <name evidence="5" type="ORF">LTR84_002100</name>
</gene>
<comment type="caution">
    <text evidence="5">The sequence shown here is derived from an EMBL/GenBank/DDBJ whole genome shotgun (WGS) entry which is preliminary data.</text>
</comment>
<organism evidence="5 6">
    <name type="scientific">Exophiala bonariae</name>
    <dbReference type="NCBI Taxonomy" id="1690606"/>
    <lineage>
        <taxon>Eukaryota</taxon>
        <taxon>Fungi</taxon>
        <taxon>Dikarya</taxon>
        <taxon>Ascomycota</taxon>
        <taxon>Pezizomycotina</taxon>
        <taxon>Eurotiomycetes</taxon>
        <taxon>Chaetothyriomycetidae</taxon>
        <taxon>Chaetothyriales</taxon>
        <taxon>Herpotrichiellaceae</taxon>
        <taxon>Exophiala</taxon>
    </lineage>
</organism>
<evidence type="ECO:0000313" key="6">
    <source>
        <dbReference type="Proteomes" id="UP001358417"/>
    </source>
</evidence>
<dbReference type="InterPro" id="IPR023213">
    <property type="entry name" value="CAT-like_dom_sf"/>
</dbReference>
<evidence type="ECO:0000256" key="3">
    <source>
        <dbReference type="SAM" id="MobiDB-lite"/>
    </source>
</evidence>
<dbReference type="Gene3D" id="3.30.559.10">
    <property type="entry name" value="Chloramphenicol acetyltransferase-like domain"/>
    <property type="match status" value="2"/>
</dbReference>